<dbReference type="EMBL" id="NQNY01000012">
    <property type="protein sequence ID" value="PAK21118.1"/>
    <property type="molecule type" value="Genomic_DNA"/>
</dbReference>
<gene>
    <name evidence="3" type="ORF">CJJ23_03575</name>
</gene>
<dbReference type="Gene3D" id="3.10.310.30">
    <property type="match status" value="1"/>
</dbReference>
<dbReference type="SUPFAM" id="SSF64182">
    <property type="entry name" value="DHH phosphoesterases"/>
    <property type="match status" value="1"/>
</dbReference>
<dbReference type="GO" id="GO:0003676">
    <property type="term" value="F:nucleic acid binding"/>
    <property type="evidence" value="ECO:0007669"/>
    <property type="project" value="InterPro"/>
</dbReference>
<dbReference type="Pfam" id="PF02272">
    <property type="entry name" value="DHHA1"/>
    <property type="match status" value="1"/>
</dbReference>
<dbReference type="InterPro" id="IPR003156">
    <property type="entry name" value="DHHA1_dom"/>
</dbReference>
<dbReference type="Gene3D" id="3.90.1640.10">
    <property type="entry name" value="inorganic pyrophosphatase (n-terminal core)"/>
    <property type="match status" value="1"/>
</dbReference>
<evidence type="ECO:0000259" key="1">
    <source>
        <dbReference type="Pfam" id="PF01368"/>
    </source>
</evidence>
<accession>A0A269TJP3</accession>
<sequence>MQVNNHRIIGNSKLILEAISEAKNIAIFHHVRPDGDCLGSQAGLAEIIKENYPSKNVFIIGDNENNFNFLNWKFDNQTKFDFENSLAIVVDVSDPKRIFNAEFFLDKRFTKRARIDHHEVGENELYDYSWNDPDAAAAAELVAQLAIDNNLKINSEAAIKTYLGIMTDSGRYMYSKNRVATQYYGSTLLKTNFDVQYLYENLYKKTFNDLQFSGYVYSNFKKDGRVLHFSVTDEVLKEFSFKPNEAANFNNLLANIDDNHVWVFFVDNQDGTYRVRIRSNGPEIHDVAAQFKGGGHAWAAGATLENYEVEKPLLLKALNQKVEDYLNSKK</sequence>
<evidence type="ECO:0000313" key="3">
    <source>
        <dbReference type="EMBL" id="PAK21118.1"/>
    </source>
</evidence>
<name>A0A269TJP3_9BACT</name>
<feature type="domain" description="DDH" evidence="1">
    <location>
        <begin position="24"/>
        <end position="165"/>
    </location>
</feature>
<dbReference type="RefSeq" id="WP_095334992.1">
    <property type="nucleotide sequence ID" value="NZ_NQNY01000012.1"/>
</dbReference>
<dbReference type="PANTHER" id="PTHR47618">
    <property type="entry name" value="BIFUNCTIONAL OLIGORIBONUCLEASE AND PAP PHOSPHATASE NRNA"/>
    <property type="match status" value="1"/>
</dbReference>
<proteinExistence type="predicted"/>
<dbReference type="InterPro" id="IPR051319">
    <property type="entry name" value="Oligoribo/pAp-PDE_c-di-AMP_PDE"/>
</dbReference>
<dbReference type="PANTHER" id="PTHR47618:SF1">
    <property type="entry name" value="BIFUNCTIONAL OLIGORIBONUCLEASE AND PAP PHOSPHATASE NRNA"/>
    <property type="match status" value="1"/>
</dbReference>
<evidence type="ECO:0000259" key="2">
    <source>
        <dbReference type="Pfam" id="PF02272"/>
    </source>
</evidence>
<reference evidence="4" key="1">
    <citation type="submission" date="2017-08" db="EMBL/GenBank/DDBJ databases">
        <authorList>
            <person name="Alvarez-Ponce D."/>
            <person name="Weitzman C.L."/>
            <person name="Tillett R.L."/>
            <person name="Sandmeier F.C."/>
            <person name="Tracy C.R."/>
        </authorList>
    </citation>
    <scope>NUCLEOTIDE SEQUENCE [LARGE SCALE GENOMIC DNA]</scope>
    <source>
        <strain evidence="4">723</strain>
    </source>
</reference>
<protein>
    <submittedName>
        <fullName evidence="3">Uncharacterized protein</fullName>
    </submittedName>
</protein>
<dbReference type="Pfam" id="PF01368">
    <property type="entry name" value="DHH"/>
    <property type="match status" value="1"/>
</dbReference>
<evidence type="ECO:0000313" key="4">
    <source>
        <dbReference type="Proteomes" id="UP000216943"/>
    </source>
</evidence>
<dbReference type="Proteomes" id="UP000216943">
    <property type="component" value="Unassembled WGS sequence"/>
</dbReference>
<dbReference type="AlphaFoldDB" id="A0A269TJP3"/>
<feature type="domain" description="DHHA1" evidence="2">
    <location>
        <begin position="238"/>
        <end position="323"/>
    </location>
</feature>
<dbReference type="InterPro" id="IPR038763">
    <property type="entry name" value="DHH_sf"/>
</dbReference>
<dbReference type="OrthoDB" id="9803668at2"/>
<organism evidence="3 4">
    <name type="scientific">Mycoplasmopsis agassizii</name>
    <dbReference type="NCBI Taxonomy" id="33922"/>
    <lineage>
        <taxon>Bacteria</taxon>
        <taxon>Bacillati</taxon>
        <taxon>Mycoplasmatota</taxon>
        <taxon>Mycoplasmoidales</taxon>
        <taxon>Metamycoplasmataceae</taxon>
        <taxon>Mycoplasmopsis</taxon>
    </lineage>
</organism>
<comment type="caution">
    <text evidence="3">The sequence shown here is derived from an EMBL/GenBank/DDBJ whole genome shotgun (WGS) entry which is preliminary data.</text>
</comment>
<dbReference type="InterPro" id="IPR001667">
    <property type="entry name" value="DDH_dom"/>
</dbReference>